<dbReference type="Gene3D" id="2.160.20.10">
    <property type="entry name" value="Single-stranded right-handed beta-helix, Pectin lyase-like"/>
    <property type="match status" value="1"/>
</dbReference>
<keyword evidence="13" id="KW-1185">Reference proteome</keyword>
<feature type="region of interest" description="Disordered" evidence="9">
    <location>
        <begin position="86"/>
        <end position="138"/>
    </location>
</feature>
<feature type="signal peptide" evidence="10">
    <location>
        <begin position="1"/>
        <end position="30"/>
    </location>
</feature>
<evidence type="ECO:0000256" key="8">
    <source>
        <dbReference type="ARBA" id="ARBA00038263"/>
    </source>
</evidence>
<dbReference type="GO" id="GO:0016837">
    <property type="term" value="F:carbon-oxygen lyase activity, acting on polysaccharides"/>
    <property type="evidence" value="ECO:0007669"/>
    <property type="project" value="TreeGrafter"/>
</dbReference>
<evidence type="ECO:0000259" key="11">
    <source>
        <dbReference type="Pfam" id="PF07602"/>
    </source>
</evidence>
<evidence type="ECO:0000256" key="7">
    <source>
        <dbReference type="ARBA" id="ARBA00023239"/>
    </source>
</evidence>
<comment type="cofactor">
    <cofactor evidence="1">
        <name>Ca(2+)</name>
        <dbReference type="ChEBI" id="CHEBI:29108"/>
    </cofactor>
</comment>
<comment type="similarity">
    <text evidence="8">Belongs to the polysaccharide lyase 9 family.</text>
</comment>
<proteinExistence type="inferred from homology"/>
<gene>
    <name evidence="12" type="ORF">GCM10017771_37190</name>
</gene>
<accession>A0A919GQE7</accession>
<dbReference type="EMBL" id="BNAT01000011">
    <property type="protein sequence ID" value="GHH89060.1"/>
    <property type="molecule type" value="Genomic_DNA"/>
</dbReference>
<dbReference type="InterPro" id="IPR052052">
    <property type="entry name" value="Polysaccharide_Lyase_9"/>
</dbReference>
<evidence type="ECO:0000256" key="4">
    <source>
        <dbReference type="ARBA" id="ARBA00022723"/>
    </source>
</evidence>
<feature type="domain" description="DUF1565" evidence="11">
    <location>
        <begin position="39"/>
        <end position="77"/>
    </location>
</feature>
<evidence type="ECO:0000256" key="10">
    <source>
        <dbReference type="SAM" id="SignalP"/>
    </source>
</evidence>
<comment type="subcellular location">
    <subcellularLocation>
        <location evidence="2">Secreted</location>
    </subcellularLocation>
</comment>
<feature type="chain" id="PRO_5037892902" description="DUF1565 domain-containing protein" evidence="10">
    <location>
        <begin position="31"/>
        <end position="138"/>
    </location>
</feature>
<protein>
    <recommendedName>
        <fullName evidence="11">DUF1565 domain-containing protein</fullName>
    </recommendedName>
</protein>
<evidence type="ECO:0000256" key="5">
    <source>
        <dbReference type="ARBA" id="ARBA00022729"/>
    </source>
</evidence>
<dbReference type="AlphaFoldDB" id="A0A919GQE7"/>
<reference evidence="12" key="2">
    <citation type="submission" date="2020-09" db="EMBL/GenBank/DDBJ databases">
        <authorList>
            <person name="Sun Q."/>
            <person name="Zhou Y."/>
        </authorList>
    </citation>
    <scope>NUCLEOTIDE SEQUENCE</scope>
    <source>
        <strain evidence="12">CGMCC 4.7403</strain>
    </source>
</reference>
<dbReference type="GO" id="GO:0005576">
    <property type="term" value="C:extracellular region"/>
    <property type="evidence" value="ECO:0007669"/>
    <property type="project" value="UniProtKB-SubCell"/>
</dbReference>
<dbReference type="InterPro" id="IPR011050">
    <property type="entry name" value="Pectin_lyase_fold/virulence"/>
</dbReference>
<evidence type="ECO:0000256" key="6">
    <source>
        <dbReference type="ARBA" id="ARBA00022837"/>
    </source>
</evidence>
<dbReference type="Proteomes" id="UP000603227">
    <property type="component" value="Unassembled WGS sequence"/>
</dbReference>
<dbReference type="PANTHER" id="PTHR40088:SF1">
    <property type="entry name" value="PECTATE LYASE PEL9"/>
    <property type="match status" value="1"/>
</dbReference>
<dbReference type="RefSeq" id="WP_189783581.1">
    <property type="nucleotide sequence ID" value="NZ_BNAT01000011.1"/>
</dbReference>
<evidence type="ECO:0000313" key="13">
    <source>
        <dbReference type="Proteomes" id="UP000603227"/>
    </source>
</evidence>
<keyword evidence="5 10" id="KW-0732">Signal</keyword>
<keyword evidence="3" id="KW-0964">Secreted</keyword>
<keyword evidence="7" id="KW-0456">Lyase</keyword>
<sequence>MRSKRFTVCATLLSVLAGGLVVLAGTTAHAATSLYVATNGDDANSGTMSALLRTIQRAVDLAQPGDTILIRGGSYAPTTNIQLLKSGTSSQPITMSGYNRERVARRRCLPASRQRRGPRGTVLSPRGSRSRPAATGPA</sequence>
<dbReference type="InterPro" id="IPR012334">
    <property type="entry name" value="Pectin_lyas_fold"/>
</dbReference>
<keyword evidence="4" id="KW-0479">Metal-binding</keyword>
<reference evidence="12" key="1">
    <citation type="journal article" date="2014" name="Int. J. Syst. Evol. Microbiol.">
        <title>Complete genome sequence of Corynebacterium casei LMG S-19264T (=DSM 44701T), isolated from a smear-ripened cheese.</title>
        <authorList>
            <consortium name="US DOE Joint Genome Institute (JGI-PGF)"/>
            <person name="Walter F."/>
            <person name="Albersmeier A."/>
            <person name="Kalinowski J."/>
            <person name="Ruckert C."/>
        </authorList>
    </citation>
    <scope>NUCLEOTIDE SEQUENCE</scope>
    <source>
        <strain evidence="12">CGMCC 4.7403</strain>
    </source>
</reference>
<evidence type="ECO:0000256" key="3">
    <source>
        <dbReference type="ARBA" id="ARBA00022525"/>
    </source>
</evidence>
<feature type="compositionally biased region" description="Polar residues" evidence="9">
    <location>
        <begin position="86"/>
        <end position="97"/>
    </location>
</feature>
<feature type="compositionally biased region" description="Basic residues" evidence="9">
    <location>
        <begin position="103"/>
        <end position="118"/>
    </location>
</feature>
<dbReference type="PANTHER" id="PTHR40088">
    <property type="entry name" value="PECTATE LYASE (EUROFUNG)"/>
    <property type="match status" value="1"/>
</dbReference>
<comment type="caution">
    <text evidence="12">The sequence shown here is derived from an EMBL/GenBank/DDBJ whole genome shotgun (WGS) entry which is preliminary data.</text>
</comment>
<evidence type="ECO:0000256" key="1">
    <source>
        <dbReference type="ARBA" id="ARBA00001913"/>
    </source>
</evidence>
<keyword evidence="6" id="KW-0106">Calcium</keyword>
<evidence type="ECO:0000256" key="2">
    <source>
        <dbReference type="ARBA" id="ARBA00004613"/>
    </source>
</evidence>
<dbReference type="SUPFAM" id="SSF51126">
    <property type="entry name" value="Pectin lyase-like"/>
    <property type="match status" value="1"/>
</dbReference>
<dbReference type="GO" id="GO:0046872">
    <property type="term" value="F:metal ion binding"/>
    <property type="evidence" value="ECO:0007669"/>
    <property type="project" value="UniProtKB-KW"/>
</dbReference>
<evidence type="ECO:0000256" key="9">
    <source>
        <dbReference type="SAM" id="MobiDB-lite"/>
    </source>
</evidence>
<name>A0A919GQE7_9ACTN</name>
<dbReference type="InterPro" id="IPR011459">
    <property type="entry name" value="DUF1565"/>
</dbReference>
<dbReference type="Pfam" id="PF07602">
    <property type="entry name" value="DUF1565"/>
    <property type="match status" value="1"/>
</dbReference>
<organism evidence="12 13">
    <name type="scientific">Streptomyces capitiformicae</name>
    <dbReference type="NCBI Taxonomy" id="2014920"/>
    <lineage>
        <taxon>Bacteria</taxon>
        <taxon>Bacillati</taxon>
        <taxon>Actinomycetota</taxon>
        <taxon>Actinomycetes</taxon>
        <taxon>Kitasatosporales</taxon>
        <taxon>Streptomycetaceae</taxon>
        <taxon>Streptomyces</taxon>
    </lineage>
</organism>
<evidence type="ECO:0000313" key="12">
    <source>
        <dbReference type="EMBL" id="GHH89060.1"/>
    </source>
</evidence>